<dbReference type="InterPro" id="IPR008930">
    <property type="entry name" value="Terpenoid_cyclase/PrenylTrfase"/>
</dbReference>
<name>A0A2G5D0F0_AQUCA</name>
<sequence>MWKLKVAHDGGPYREWLYSTNNFIGRQTWEFDPDAGTPEERAEVEKTRQEYHNNRFHIKPCGDILLRLQMLKEKRDKFDLSIPPVKLGENESITNDAITTTLKRGVRFFSTLQTDDGHWAANIGGPLFFMPPLVFVLYITGMLDTILSPNHKKEILRYIYCHQNEDGGWGLHIESHSTMFCTTINYVCMRLLGEGLNGGEDDACAKGRKWIRDHGGILGLYDWSGCNPMPPEFWLLPSILPMHPAKMWCYCRLIYMPMSYLYGKRFVGPITNLILSLRKELHVEPFHQINWNKTRHVCAKEDLYYPHPFLQDMIWDSLYVFMEPLLTRWPLSRLREKALRLTMKHIHYEDENSRYITIGCCEKALCMLACWVENPNSDAFKKHLARIPDYLWVAEDGMSMQCFGSQTWDTCYAVQALIACNFPDEIGNTLKKGHDYIKQSQVLIQLYMLNLYKFSYGEEQDMLNLYKFTSKVTENPSGDFRSMHRHISKGSWTFSDKDQGWQVSDCTAEGLISCLLLSQMPEELVGKKMETERMYEAVNFIIYLQSKNGGLAVWEPATGHDWLESPSHCISVERRSTLETKPLRANIQQSPLGKPSTKKQDHCSLNFIKHPHIGKNHFASAHLNINITRNTCFPLLSFKQDTQRLSALQILENPYHNFPVWLSRIRHVSRYYT</sequence>
<evidence type="ECO:0000256" key="2">
    <source>
        <dbReference type="ARBA" id="ARBA00022737"/>
    </source>
</evidence>
<dbReference type="PANTHER" id="PTHR11764">
    <property type="entry name" value="TERPENE CYCLASE/MUTASE FAMILY MEMBER"/>
    <property type="match status" value="1"/>
</dbReference>
<dbReference type="PANTHER" id="PTHR11764:SF58">
    <property type="entry name" value="BETA-AMYRIN SYNTHASE-RELATED"/>
    <property type="match status" value="1"/>
</dbReference>
<dbReference type="FunFam" id="1.50.10.20:FF:000002">
    <property type="entry name" value="Terpene cyclase/mutase family member"/>
    <property type="match status" value="1"/>
</dbReference>
<dbReference type="SUPFAM" id="SSF48239">
    <property type="entry name" value="Terpenoid cyclases/Protein prenyltransferases"/>
    <property type="match status" value="2"/>
</dbReference>
<reference evidence="6 7" key="1">
    <citation type="submission" date="2017-09" db="EMBL/GenBank/DDBJ databases">
        <title>WGS assembly of Aquilegia coerulea Goldsmith.</title>
        <authorList>
            <person name="Hodges S."/>
            <person name="Kramer E."/>
            <person name="Nordborg M."/>
            <person name="Tomkins J."/>
            <person name="Borevitz J."/>
            <person name="Derieg N."/>
            <person name="Yan J."/>
            <person name="Mihaltcheva S."/>
            <person name="Hayes R.D."/>
            <person name="Rokhsar D."/>
        </authorList>
    </citation>
    <scope>NUCLEOTIDE SEQUENCE [LARGE SCALE GENOMIC DNA]</scope>
    <source>
        <strain evidence="7">cv. Goldsmith</strain>
    </source>
</reference>
<keyword evidence="2" id="KW-0677">Repeat</keyword>
<dbReference type="InterPro" id="IPR032697">
    <property type="entry name" value="SQ_cyclase_N"/>
</dbReference>
<keyword evidence="7" id="KW-1185">Reference proteome</keyword>
<evidence type="ECO:0000256" key="1">
    <source>
        <dbReference type="ARBA" id="ARBA00009755"/>
    </source>
</evidence>
<dbReference type="GO" id="GO:0005811">
    <property type="term" value="C:lipid droplet"/>
    <property type="evidence" value="ECO:0007669"/>
    <property type="project" value="InterPro"/>
</dbReference>
<dbReference type="OrthoDB" id="21502at2759"/>
<evidence type="ECO:0000313" key="6">
    <source>
        <dbReference type="EMBL" id="PIA36978.1"/>
    </source>
</evidence>
<accession>A0A2G5D0F0</accession>
<dbReference type="InParanoid" id="A0A2G5D0F0"/>
<dbReference type="GO" id="GO:0031559">
    <property type="term" value="F:oxidosqualene cyclase activity"/>
    <property type="evidence" value="ECO:0007669"/>
    <property type="project" value="UniProtKB-ARBA"/>
</dbReference>
<dbReference type="GO" id="GO:0016104">
    <property type="term" value="P:triterpenoid biosynthetic process"/>
    <property type="evidence" value="ECO:0007669"/>
    <property type="project" value="InterPro"/>
</dbReference>
<keyword evidence="3 4" id="KW-0413">Isomerase</keyword>
<dbReference type="NCBIfam" id="TIGR01787">
    <property type="entry name" value="squalene_cyclas"/>
    <property type="match status" value="1"/>
</dbReference>
<dbReference type="EC" id="5.4.99.-" evidence="4"/>
<evidence type="ECO:0000256" key="4">
    <source>
        <dbReference type="RuleBase" id="RU362003"/>
    </source>
</evidence>
<evidence type="ECO:0000259" key="5">
    <source>
        <dbReference type="Pfam" id="PF13249"/>
    </source>
</evidence>
<dbReference type="EMBL" id="KZ305048">
    <property type="protein sequence ID" value="PIA36978.1"/>
    <property type="molecule type" value="Genomic_DNA"/>
</dbReference>
<dbReference type="Pfam" id="PF13249">
    <property type="entry name" value="SQHop_cyclase_N"/>
    <property type="match status" value="1"/>
</dbReference>
<dbReference type="Gene3D" id="1.50.10.20">
    <property type="match status" value="2"/>
</dbReference>
<protein>
    <recommendedName>
        <fullName evidence="4">Terpene cyclase/mutase family member</fullName>
        <ecNumber evidence="4">5.4.99.-</ecNumber>
    </recommendedName>
</protein>
<organism evidence="6 7">
    <name type="scientific">Aquilegia coerulea</name>
    <name type="common">Rocky mountain columbine</name>
    <dbReference type="NCBI Taxonomy" id="218851"/>
    <lineage>
        <taxon>Eukaryota</taxon>
        <taxon>Viridiplantae</taxon>
        <taxon>Streptophyta</taxon>
        <taxon>Embryophyta</taxon>
        <taxon>Tracheophyta</taxon>
        <taxon>Spermatophyta</taxon>
        <taxon>Magnoliopsida</taxon>
        <taxon>Ranunculales</taxon>
        <taxon>Ranunculaceae</taxon>
        <taxon>Thalictroideae</taxon>
        <taxon>Aquilegia</taxon>
    </lineage>
</organism>
<dbReference type="Proteomes" id="UP000230069">
    <property type="component" value="Unassembled WGS sequence"/>
</dbReference>
<evidence type="ECO:0000313" key="7">
    <source>
        <dbReference type="Proteomes" id="UP000230069"/>
    </source>
</evidence>
<dbReference type="AlphaFoldDB" id="A0A2G5D0F0"/>
<feature type="domain" description="Squalene cyclase N-terminal" evidence="5">
    <location>
        <begin position="104"/>
        <end position="392"/>
    </location>
</feature>
<evidence type="ECO:0000256" key="3">
    <source>
        <dbReference type="ARBA" id="ARBA00023235"/>
    </source>
</evidence>
<gene>
    <name evidence="6" type="ORF">AQUCO_03100016v1</name>
</gene>
<proteinExistence type="inferred from homology"/>
<dbReference type="InterPro" id="IPR018333">
    <property type="entry name" value="Squalene_cyclase"/>
</dbReference>
<comment type="similarity">
    <text evidence="1 4">Belongs to the terpene cyclase/mutase family.</text>
</comment>
<dbReference type="STRING" id="218851.A0A2G5D0F0"/>